<dbReference type="Proteomes" id="UP000031668">
    <property type="component" value="Unassembled WGS sequence"/>
</dbReference>
<sequence>MRLQTYYHFYVLLEIEFTIIIRSNAVTHFLNVKRVKIATSRHIIRWWVTKLILICFMIVINRQVSFDILLILYPTIPGHQIPISKFLFKGVEILVDTLGNYALNTQLV</sequence>
<dbReference type="AlphaFoldDB" id="A0A0C2MCF7"/>
<gene>
    <name evidence="1" type="ORF">RF11_07037</name>
</gene>
<comment type="caution">
    <text evidence="1">The sequence shown here is derived from an EMBL/GenBank/DDBJ whole genome shotgun (WGS) entry which is preliminary data.</text>
</comment>
<evidence type="ECO:0000313" key="1">
    <source>
        <dbReference type="EMBL" id="KII62009.1"/>
    </source>
</evidence>
<proteinExistence type="predicted"/>
<accession>A0A0C2MCF7</accession>
<reference evidence="1 2" key="1">
    <citation type="journal article" date="2014" name="Genome Biol. Evol.">
        <title>The genome of the myxosporean Thelohanellus kitauei shows adaptations to nutrient acquisition within its fish host.</title>
        <authorList>
            <person name="Yang Y."/>
            <person name="Xiong J."/>
            <person name="Zhou Z."/>
            <person name="Huo F."/>
            <person name="Miao W."/>
            <person name="Ran C."/>
            <person name="Liu Y."/>
            <person name="Zhang J."/>
            <person name="Feng J."/>
            <person name="Wang M."/>
            <person name="Wang M."/>
            <person name="Wang L."/>
            <person name="Yao B."/>
        </authorList>
    </citation>
    <scope>NUCLEOTIDE SEQUENCE [LARGE SCALE GENOMIC DNA]</scope>
    <source>
        <strain evidence="1">Wuqing</strain>
    </source>
</reference>
<evidence type="ECO:0000313" key="2">
    <source>
        <dbReference type="Proteomes" id="UP000031668"/>
    </source>
</evidence>
<protein>
    <submittedName>
        <fullName evidence="1">Uncharacterized protein</fullName>
    </submittedName>
</protein>
<name>A0A0C2MCF7_THEKT</name>
<keyword evidence="2" id="KW-1185">Reference proteome</keyword>
<organism evidence="1 2">
    <name type="scientific">Thelohanellus kitauei</name>
    <name type="common">Myxosporean</name>
    <dbReference type="NCBI Taxonomy" id="669202"/>
    <lineage>
        <taxon>Eukaryota</taxon>
        <taxon>Metazoa</taxon>
        <taxon>Cnidaria</taxon>
        <taxon>Myxozoa</taxon>
        <taxon>Myxosporea</taxon>
        <taxon>Bivalvulida</taxon>
        <taxon>Platysporina</taxon>
        <taxon>Myxobolidae</taxon>
        <taxon>Thelohanellus</taxon>
    </lineage>
</organism>
<dbReference type="EMBL" id="JWZT01005150">
    <property type="protein sequence ID" value="KII62009.1"/>
    <property type="molecule type" value="Genomic_DNA"/>
</dbReference>